<reference evidence="1" key="1">
    <citation type="submission" date="2019-08" db="EMBL/GenBank/DDBJ databases">
        <authorList>
            <person name="Kucharzyk K."/>
            <person name="Murdoch R.W."/>
            <person name="Higgins S."/>
            <person name="Loffler F."/>
        </authorList>
    </citation>
    <scope>NUCLEOTIDE SEQUENCE</scope>
</reference>
<dbReference type="InterPro" id="IPR015231">
    <property type="entry name" value="DUF1934"/>
</dbReference>
<dbReference type="SUPFAM" id="SSF50814">
    <property type="entry name" value="Lipocalins"/>
    <property type="match status" value="1"/>
</dbReference>
<evidence type="ECO:0000313" key="1">
    <source>
        <dbReference type="EMBL" id="MPM30909.1"/>
    </source>
</evidence>
<protein>
    <recommendedName>
        <fullName evidence="2">DUF1934 domain-containing protein</fullName>
    </recommendedName>
</protein>
<dbReference type="AlphaFoldDB" id="A0A644YRH1"/>
<dbReference type="Gene3D" id="2.40.128.20">
    <property type="match status" value="1"/>
</dbReference>
<accession>A0A644YRH1</accession>
<dbReference type="Pfam" id="PF09148">
    <property type="entry name" value="DUF1934"/>
    <property type="match status" value="1"/>
</dbReference>
<organism evidence="1">
    <name type="scientific">bioreactor metagenome</name>
    <dbReference type="NCBI Taxonomy" id="1076179"/>
    <lineage>
        <taxon>unclassified sequences</taxon>
        <taxon>metagenomes</taxon>
        <taxon>ecological metagenomes</taxon>
    </lineage>
</organism>
<dbReference type="InterPro" id="IPR012674">
    <property type="entry name" value="Calycin"/>
</dbReference>
<comment type="caution">
    <text evidence="1">The sequence shown here is derived from an EMBL/GenBank/DDBJ whole genome shotgun (WGS) entry which is preliminary data.</text>
</comment>
<evidence type="ECO:0008006" key="2">
    <source>
        <dbReference type="Google" id="ProtNLM"/>
    </source>
</evidence>
<dbReference type="EMBL" id="VSSQ01005924">
    <property type="protein sequence ID" value="MPM30909.1"/>
    <property type="molecule type" value="Genomic_DNA"/>
</dbReference>
<proteinExistence type="predicted"/>
<sequence>MMEKAKISIKGRQFFEGGDDEVELITDGEFGREGTDYVISYDETEMTGMQGAKTTIRVTKDNTVTLHRSGGAGSAMIFEPGRRSQCHYEVEGGAGLMMTVGSTRVINRLSKAGGSLFVDYKLEIMGELMSKNNFLIKVENGGMTNA</sequence>
<name>A0A644YRH1_9ZZZZ</name>
<gene>
    <name evidence="1" type="ORF">SDC9_77462</name>
</gene>